<sequence length="61" mass="6588">MSANDSASLIDSPRASQLGMHRALFYNAQEGYLETFRPYALPGSEWLENVGTLVAGNNGKA</sequence>
<accession>A0A645HVW9</accession>
<comment type="caution">
    <text evidence="1">The sequence shown here is derived from an EMBL/GenBank/DDBJ whole genome shotgun (WGS) entry which is preliminary data.</text>
</comment>
<organism evidence="1">
    <name type="scientific">bioreactor metagenome</name>
    <dbReference type="NCBI Taxonomy" id="1076179"/>
    <lineage>
        <taxon>unclassified sequences</taxon>
        <taxon>metagenomes</taxon>
        <taxon>ecological metagenomes</taxon>
    </lineage>
</organism>
<protein>
    <submittedName>
        <fullName evidence="1">Uncharacterized protein</fullName>
    </submittedName>
</protein>
<reference evidence="1" key="1">
    <citation type="submission" date="2019-08" db="EMBL/GenBank/DDBJ databases">
        <authorList>
            <person name="Kucharzyk K."/>
            <person name="Murdoch R.W."/>
            <person name="Higgins S."/>
            <person name="Loffler F."/>
        </authorList>
    </citation>
    <scope>NUCLEOTIDE SEQUENCE</scope>
</reference>
<dbReference type="EMBL" id="VSSQ01100466">
    <property type="protein sequence ID" value="MPN42612.1"/>
    <property type="molecule type" value="Genomic_DNA"/>
</dbReference>
<dbReference type="AlphaFoldDB" id="A0A645HVW9"/>
<evidence type="ECO:0000313" key="1">
    <source>
        <dbReference type="EMBL" id="MPN42612.1"/>
    </source>
</evidence>
<name>A0A645HVW9_9ZZZZ</name>
<gene>
    <name evidence="1" type="ORF">SDC9_190169</name>
</gene>
<proteinExistence type="predicted"/>